<reference evidence="10 11" key="1">
    <citation type="submission" date="2012-06" db="EMBL/GenBank/DDBJ databases">
        <title>Finished chromosome of genome of Cylindrospermum stagnale PCC 7417.</title>
        <authorList>
            <consortium name="US DOE Joint Genome Institute"/>
            <person name="Gugger M."/>
            <person name="Coursin T."/>
            <person name="Rippka R."/>
            <person name="Tandeau De Marsac N."/>
            <person name="Huntemann M."/>
            <person name="Wei C.-L."/>
            <person name="Han J."/>
            <person name="Detter J.C."/>
            <person name="Han C."/>
            <person name="Tapia R."/>
            <person name="Chen A."/>
            <person name="Kyrpides N."/>
            <person name="Mavromatis K."/>
            <person name="Markowitz V."/>
            <person name="Szeto E."/>
            <person name="Ivanova N."/>
            <person name="Pagani I."/>
            <person name="Pati A."/>
            <person name="Goodwin L."/>
            <person name="Nordberg H.P."/>
            <person name="Cantor M.N."/>
            <person name="Hua S.X."/>
            <person name="Woyke T."/>
            <person name="Kerfeld C.A."/>
        </authorList>
    </citation>
    <scope>NUCLEOTIDE SEQUENCE [LARGE SCALE GENOMIC DNA]</scope>
    <source>
        <strain evidence="10 11">PCC 7417</strain>
    </source>
</reference>
<keyword evidence="7 9" id="KW-0472">Membrane</keyword>
<sequence length="212" mass="23851">MKIPGLGGNRLLKSKSPERKSKTITQPLAHWHPRIRQLLDWTVTVGSVLLCLWLLPTRLPGMELLGIGPNWLLIWVVAWSVKRPVFVGALAGIVLGMLQDGFTSPDPTHALSLGIVGMLTSLIQKQRFIQEDFISIALIVFVMAVLSETIFGLQLTLMRDGYGGQSLRQVESIWKYYQVVALASSILSSLWAPVVYYPLNRWWQQMKLLDQS</sequence>
<protein>
    <submittedName>
        <fullName evidence="10">Rod shape-determining protein MreD</fullName>
    </submittedName>
</protein>
<keyword evidence="5" id="KW-0133">Cell shape</keyword>
<dbReference type="RefSeq" id="WP_015210184.1">
    <property type="nucleotide sequence ID" value="NC_019757.1"/>
</dbReference>
<name>K9X5M8_9NOST</name>
<dbReference type="Pfam" id="PF04093">
    <property type="entry name" value="MreD"/>
    <property type="match status" value="1"/>
</dbReference>
<dbReference type="InterPro" id="IPR007227">
    <property type="entry name" value="Cell_shape_determining_MreD"/>
</dbReference>
<dbReference type="KEGG" id="csg:Cylst_4895"/>
<feature type="region of interest" description="Disordered" evidence="8">
    <location>
        <begin position="1"/>
        <end position="23"/>
    </location>
</feature>
<evidence type="ECO:0000256" key="7">
    <source>
        <dbReference type="ARBA" id="ARBA00023136"/>
    </source>
</evidence>
<dbReference type="PATRIC" id="fig|56107.3.peg.5377"/>
<comment type="subcellular location">
    <subcellularLocation>
        <location evidence="1">Cell membrane</location>
        <topology evidence="1">Multi-pass membrane protein</topology>
    </subcellularLocation>
</comment>
<evidence type="ECO:0000256" key="4">
    <source>
        <dbReference type="ARBA" id="ARBA00022692"/>
    </source>
</evidence>
<proteinExistence type="inferred from homology"/>
<dbReference type="AlphaFoldDB" id="K9X5M8"/>
<dbReference type="GO" id="GO:0008360">
    <property type="term" value="P:regulation of cell shape"/>
    <property type="evidence" value="ECO:0007669"/>
    <property type="project" value="UniProtKB-KW"/>
</dbReference>
<keyword evidence="3" id="KW-1003">Cell membrane</keyword>
<keyword evidence="6 9" id="KW-1133">Transmembrane helix</keyword>
<dbReference type="Proteomes" id="UP000010475">
    <property type="component" value="Chromosome"/>
</dbReference>
<accession>K9X5M8</accession>
<evidence type="ECO:0000256" key="6">
    <source>
        <dbReference type="ARBA" id="ARBA00022989"/>
    </source>
</evidence>
<evidence type="ECO:0000256" key="1">
    <source>
        <dbReference type="ARBA" id="ARBA00004651"/>
    </source>
</evidence>
<feature type="transmembrane region" description="Helical" evidence="9">
    <location>
        <begin position="136"/>
        <end position="156"/>
    </location>
</feature>
<keyword evidence="11" id="KW-1185">Reference proteome</keyword>
<keyword evidence="4 9" id="KW-0812">Transmembrane</keyword>
<feature type="transmembrane region" description="Helical" evidence="9">
    <location>
        <begin position="176"/>
        <end position="199"/>
    </location>
</feature>
<evidence type="ECO:0000256" key="5">
    <source>
        <dbReference type="ARBA" id="ARBA00022960"/>
    </source>
</evidence>
<dbReference type="HOGENOM" id="CLU_105759_0_0_3"/>
<dbReference type="eggNOG" id="COG2891">
    <property type="taxonomic scope" value="Bacteria"/>
</dbReference>
<feature type="transmembrane region" description="Helical" evidence="9">
    <location>
        <begin position="38"/>
        <end position="55"/>
    </location>
</feature>
<dbReference type="EMBL" id="CP003642">
    <property type="protein sequence ID" value="AFZ26947.1"/>
    <property type="molecule type" value="Genomic_DNA"/>
</dbReference>
<evidence type="ECO:0000256" key="9">
    <source>
        <dbReference type="SAM" id="Phobius"/>
    </source>
</evidence>
<dbReference type="NCBIfam" id="TIGR03426">
    <property type="entry name" value="shape_MreD"/>
    <property type="match status" value="1"/>
</dbReference>
<dbReference type="STRING" id="56107.Cylst_4895"/>
<dbReference type="OrthoDB" id="458492at2"/>
<organism evidence="10 11">
    <name type="scientific">Cylindrospermum stagnale PCC 7417</name>
    <dbReference type="NCBI Taxonomy" id="56107"/>
    <lineage>
        <taxon>Bacteria</taxon>
        <taxon>Bacillati</taxon>
        <taxon>Cyanobacteriota</taxon>
        <taxon>Cyanophyceae</taxon>
        <taxon>Nostocales</taxon>
        <taxon>Nostocaceae</taxon>
        <taxon>Cylindrospermum</taxon>
    </lineage>
</organism>
<evidence type="ECO:0000256" key="3">
    <source>
        <dbReference type="ARBA" id="ARBA00022475"/>
    </source>
</evidence>
<dbReference type="GO" id="GO:0005886">
    <property type="term" value="C:plasma membrane"/>
    <property type="evidence" value="ECO:0007669"/>
    <property type="project" value="UniProtKB-SubCell"/>
</dbReference>
<evidence type="ECO:0000256" key="8">
    <source>
        <dbReference type="SAM" id="MobiDB-lite"/>
    </source>
</evidence>
<evidence type="ECO:0000313" key="11">
    <source>
        <dbReference type="Proteomes" id="UP000010475"/>
    </source>
</evidence>
<comment type="similarity">
    <text evidence="2">Belongs to the MreD family.</text>
</comment>
<gene>
    <name evidence="10" type="ORF">Cylst_4895</name>
</gene>
<evidence type="ECO:0000313" key="10">
    <source>
        <dbReference type="EMBL" id="AFZ26947.1"/>
    </source>
</evidence>
<evidence type="ECO:0000256" key="2">
    <source>
        <dbReference type="ARBA" id="ARBA00007776"/>
    </source>
</evidence>